<evidence type="ECO:0000313" key="3">
    <source>
        <dbReference type="EMBL" id="EUD68110.1"/>
    </source>
</evidence>
<dbReference type="PANTHER" id="PTHR44167:SF24">
    <property type="entry name" value="SERINE_THREONINE-PROTEIN KINASE CHK2"/>
    <property type="match status" value="1"/>
</dbReference>
<keyword evidence="3" id="KW-0418">Kinase</keyword>
<dbReference type="OrthoDB" id="4062651at2759"/>
<dbReference type="PROSITE" id="PS00108">
    <property type="entry name" value="PROTEIN_KINASE_ST"/>
    <property type="match status" value="1"/>
</dbReference>
<feature type="region of interest" description="Disordered" evidence="1">
    <location>
        <begin position="77"/>
        <end position="97"/>
    </location>
</feature>
<dbReference type="InterPro" id="IPR000719">
    <property type="entry name" value="Prot_kinase_dom"/>
</dbReference>
<keyword evidence="3" id="KW-0723">Serine/threonine-protein kinase</keyword>
<dbReference type="SUPFAM" id="SSF56112">
    <property type="entry name" value="Protein kinase-like (PK-like)"/>
    <property type="match status" value="1"/>
</dbReference>
<dbReference type="EMBL" id="KI965464">
    <property type="protein sequence ID" value="EUD68110.1"/>
    <property type="molecule type" value="Genomic_DNA"/>
</dbReference>
<dbReference type="InterPro" id="IPR008271">
    <property type="entry name" value="Ser/Thr_kinase_AS"/>
</dbReference>
<protein>
    <submittedName>
        <fullName evidence="3">Serine/threonine protein kinase</fullName>
    </submittedName>
</protein>
<dbReference type="GeneID" id="20036996"/>
<feature type="domain" description="Protein kinase" evidence="2">
    <location>
        <begin position="189"/>
        <end position="554"/>
    </location>
</feature>
<dbReference type="GO" id="GO:0005634">
    <property type="term" value="C:nucleus"/>
    <property type="evidence" value="ECO:0007669"/>
    <property type="project" value="TreeGrafter"/>
</dbReference>
<dbReference type="SMART" id="SM00220">
    <property type="entry name" value="S_TKc"/>
    <property type="match status" value="1"/>
</dbReference>
<dbReference type="Proteomes" id="UP000030640">
    <property type="component" value="Unassembled WGS sequence"/>
</dbReference>
<dbReference type="InterPro" id="IPR011009">
    <property type="entry name" value="Kinase-like_dom_sf"/>
</dbReference>
<proteinExistence type="predicted"/>
<dbReference type="RefSeq" id="XP_008815547.1">
    <property type="nucleotide sequence ID" value="XM_008817325.1"/>
</dbReference>
<organism evidence="3 4">
    <name type="scientific">Plasmodium inui San Antonio 1</name>
    <dbReference type="NCBI Taxonomy" id="1237626"/>
    <lineage>
        <taxon>Eukaryota</taxon>
        <taxon>Sar</taxon>
        <taxon>Alveolata</taxon>
        <taxon>Apicomplexa</taxon>
        <taxon>Aconoidasida</taxon>
        <taxon>Haemosporida</taxon>
        <taxon>Plasmodiidae</taxon>
        <taxon>Plasmodium</taxon>
        <taxon>Plasmodium (Plasmodium)</taxon>
    </lineage>
</organism>
<accession>W7A8W6</accession>
<dbReference type="GO" id="GO:0005524">
    <property type="term" value="F:ATP binding"/>
    <property type="evidence" value="ECO:0007669"/>
    <property type="project" value="InterPro"/>
</dbReference>
<dbReference type="PANTHER" id="PTHR44167">
    <property type="entry name" value="OVARIAN-SPECIFIC SERINE/THREONINE-PROTEIN KINASE LOK-RELATED"/>
    <property type="match status" value="1"/>
</dbReference>
<keyword evidence="3" id="KW-0808">Transferase</keyword>
<evidence type="ECO:0000313" key="4">
    <source>
        <dbReference type="Proteomes" id="UP000030640"/>
    </source>
</evidence>
<evidence type="ECO:0000259" key="2">
    <source>
        <dbReference type="PROSITE" id="PS50011"/>
    </source>
</evidence>
<dbReference type="AlphaFoldDB" id="W7A8W6"/>
<reference evidence="3 4" key="1">
    <citation type="submission" date="2013-02" db="EMBL/GenBank/DDBJ databases">
        <title>The Genome Sequence of Plasmodium inui San Antonio 1.</title>
        <authorList>
            <consortium name="The Broad Institute Genome Sequencing Platform"/>
            <consortium name="The Broad Institute Genome Sequencing Center for Infectious Disease"/>
            <person name="Neafsey D."/>
            <person name="Cheeseman I."/>
            <person name="Volkman S."/>
            <person name="Adams J."/>
            <person name="Walker B."/>
            <person name="Young S.K."/>
            <person name="Zeng Q."/>
            <person name="Gargeya S."/>
            <person name="Fitzgerald M."/>
            <person name="Haas B."/>
            <person name="Abouelleil A."/>
            <person name="Alvarado L."/>
            <person name="Arachchi H.M."/>
            <person name="Berlin A.M."/>
            <person name="Chapman S.B."/>
            <person name="Dewar J."/>
            <person name="Goldberg J."/>
            <person name="Griggs A."/>
            <person name="Gujja S."/>
            <person name="Hansen M."/>
            <person name="Howarth C."/>
            <person name="Imamovic A."/>
            <person name="Larimer J."/>
            <person name="McCowan C."/>
            <person name="Murphy C."/>
            <person name="Neiman D."/>
            <person name="Pearson M."/>
            <person name="Priest M."/>
            <person name="Roberts A."/>
            <person name="Saif S."/>
            <person name="Shea T."/>
            <person name="Sisk P."/>
            <person name="Sykes S."/>
            <person name="Wortman J."/>
            <person name="Nusbaum C."/>
            <person name="Birren B."/>
        </authorList>
    </citation>
    <scope>NUCLEOTIDE SEQUENCE [LARGE SCALE GENOMIC DNA]</scope>
    <source>
        <strain evidence="3 4">San Antonio 1</strain>
    </source>
</reference>
<gene>
    <name evidence="3" type="ORF">C922_01722</name>
</gene>
<dbReference type="Pfam" id="PF00069">
    <property type="entry name" value="Pkinase"/>
    <property type="match status" value="1"/>
</dbReference>
<dbReference type="Gene3D" id="1.10.510.10">
    <property type="entry name" value="Transferase(Phosphotransferase) domain 1"/>
    <property type="match status" value="1"/>
</dbReference>
<dbReference type="GO" id="GO:0004674">
    <property type="term" value="F:protein serine/threonine kinase activity"/>
    <property type="evidence" value="ECO:0007669"/>
    <property type="project" value="UniProtKB-KW"/>
</dbReference>
<evidence type="ECO:0000256" key="1">
    <source>
        <dbReference type="SAM" id="MobiDB-lite"/>
    </source>
</evidence>
<sequence length="568" mass="65437">MSVYLKRGTSRQHLSDAPLEFFKRETKNGERGKNASLSDAHHQGSTHPAIKGKRNSLPFFAKSNGEVIQMGRDKMSGRACAPAKGMTEKGKTKFRGKGQKKAASANACLEGKIFTIASYDFVEVIRKARRAQVRAEASSEVISETVASEVILQTVSRSAHVSSGDTLPRSCPVEREMSLLLHQIEGEKMSTENPIGKVTKWEVTMCLKKHKKINIAFVERHKRKNGKTSWARKVKKIYLSPKESTFSPLMDKYVLYEDVVKLERHLTRHLAHKNIVVMECCFCLNDEIVSVYPFGGVSLMRWNKRENLFQLQGMEEQRGRSRCGTFHRSAGRMPLDTPCGQHPHEALHGMIKAKRIKRTYVYPEYLLAEILRQLLTVCQYLDEQQIFHSDIKPSNIVVKNVKKKNMNKIYFCRRDKKWYLEKRGTTLKRRIFVKLIDFEHAQKTFQGKVNVGGTTSLFKPLEDFQMGRINASPKIVWTLGITLFILSTGEHPFSRINKDMHIWYVLQHKGFDVCRRFRRYPFMSSSLMDLLARMLQVDFSRRATFPELFLHPFVLFGEAVRRSGEERP</sequence>
<name>W7A8W6_9APIC</name>
<dbReference type="GO" id="GO:0044773">
    <property type="term" value="P:mitotic DNA damage checkpoint signaling"/>
    <property type="evidence" value="ECO:0007669"/>
    <property type="project" value="TreeGrafter"/>
</dbReference>
<feature type="region of interest" description="Disordered" evidence="1">
    <location>
        <begin position="29"/>
        <end position="56"/>
    </location>
</feature>
<dbReference type="PROSITE" id="PS50011">
    <property type="entry name" value="PROTEIN_KINASE_DOM"/>
    <property type="match status" value="1"/>
</dbReference>
<dbReference type="GO" id="GO:0005737">
    <property type="term" value="C:cytoplasm"/>
    <property type="evidence" value="ECO:0007669"/>
    <property type="project" value="TreeGrafter"/>
</dbReference>
<dbReference type="VEuPathDB" id="PlasmoDB:C922_01722"/>
<keyword evidence="4" id="KW-1185">Reference proteome</keyword>